<dbReference type="SMART" id="SM00448">
    <property type="entry name" value="REC"/>
    <property type="match status" value="1"/>
</dbReference>
<feature type="domain" description="Histidine kinase" evidence="12">
    <location>
        <begin position="925"/>
        <end position="1148"/>
    </location>
</feature>
<proteinExistence type="predicted"/>
<organism evidence="14 15">
    <name type="scientific">Geofilum rubicundum JCM 15548</name>
    <dbReference type="NCBI Taxonomy" id="1236989"/>
    <lineage>
        <taxon>Bacteria</taxon>
        <taxon>Pseudomonadati</taxon>
        <taxon>Bacteroidota</taxon>
        <taxon>Bacteroidia</taxon>
        <taxon>Marinilabiliales</taxon>
        <taxon>Marinilabiliaceae</taxon>
        <taxon>Geofilum</taxon>
    </lineage>
</organism>
<dbReference type="SUPFAM" id="SSF52172">
    <property type="entry name" value="CheY-like"/>
    <property type="match status" value="1"/>
</dbReference>
<dbReference type="SUPFAM" id="SSF47384">
    <property type="entry name" value="Homodimeric domain of signal transducing histidine kinase"/>
    <property type="match status" value="1"/>
</dbReference>
<dbReference type="PRINTS" id="PR00344">
    <property type="entry name" value="BCTRLSENSOR"/>
</dbReference>
<dbReference type="InterPro" id="IPR036097">
    <property type="entry name" value="HisK_dim/P_sf"/>
</dbReference>
<keyword evidence="11" id="KW-0812">Transmembrane</keyword>
<dbReference type="InterPro" id="IPR011123">
    <property type="entry name" value="Y_Y_Y"/>
</dbReference>
<feature type="coiled-coil region" evidence="10">
    <location>
        <begin position="860"/>
        <end position="911"/>
    </location>
</feature>
<dbReference type="EC" id="2.7.13.3" evidence="2"/>
<feature type="domain" description="Response regulatory" evidence="13">
    <location>
        <begin position="1197"/>
        <end position="1312"/>
    </location>
</feature>
<dbReference type="SMART" id="SM00388">
    <property type="entry name" value="HisKA"/>
    <property type="match status" value="1"/>
</dbReference>
<dbReference type="InterPro" id="IPR015943">
    <property type="entry name" value="WD40/YVTN_repeat-like_dom_sf"/>
</dbReference>
<dbReference type="InterPro" id="IPR001789">
    <property type="entry name" value="Sig_transdc_resp-reg_receiver"/>
</dbReference>
<evidence type="ECO:0000313" key="15">
    <source>
        <dbReference type="Proteomes" id="UP000032900"/>
    </source>
</evidence>
<dbReference type="Pfam" id="PF07494">
    <property type="entry name" value="Reg_prop"/>
    <property type="match status" value="7"/>
</dbReference>
<evidence type="ECO:0000256" key="3">
    <source>
        <dbReference type="ARBA" id="ARBA00022553"/>
    </source>
</evidence>
<keyword evidence="3 9" id="KW-0597">Phosphoprotein</keyword>
<evidence type="ECO:0000259" key="13">
    <source>
        <dbReference type="PROSITE" id="PS50110"/>
    </source>
</evidence>
<evidence type="ECO:0000256" key="5">
    <source>
        <dbReference type="ARBA" id="ARBA00022741"/>
    </source>
</evidence>
<dbReference type="InterPro" id="IPR003661">
    <property type="entry name" value="HisK_dim/P_dom"/>
</dbReference>
<feature type="modified residue" description="4-aspartylphosphate" evidence="9">
    <location>
        <position position="1245"/>
    </location>
</feature>
<name>A0A0E9LU16_9BACT</name>
<keyword evidence="4" id="KW-0808">Transferase</keyword>
<dbReference type="Pfam" id="PF00072">
    <property type="entry name" value="Response_reg"/>
    <property type="match status" value="1"/>
</dbReference>
<dbReference type="InterPro" id="IPR004358">
    <property type="entry name" value="Sig_transdc_His_kin-like_C"/>
</dbReference>
<gene>
    <name evidence="14" type="ORF">JCM15548_11217</name>
</gene>
<evidence type="ECO:0000256" key="10">
    <source>
        <dbReference type="SAM" id="Coils"/>
    </source>
</evidence>
<evidence type="ECO:0000256" key="2">
    <source>
        <dbReference type="ARBA" id="ARBA00012438"/>
    </source>
</evidence>
<evidence type="ECO:0000256" key="4">
    <source>
        <dbReference type="ARBA" id="ARBA00022679"/>
    </source>
</evidence>
<dbReference type="EMBL" id="BAZW01000006">
    <property type="protein sequence ID" value="GAO29062.1"/>
    <property type="molecule type" value="Genomic_DNA"/>
</dbReference>
<dbReference type="PROSITE" id="PS50110">
    <property type="entry name" value="RESPONSE_REGULATORY"/>
    <property type="match status" value="1"/>
</dbReference>
<dbReference type="FunFam" id="2.60.40.10:FF:000791">
    <property type="entry name" value="Two-component system sensor histidine kinase/response regulator"/>
    <property type="match status" value="1"/>
</dbReference>
<accession>A0A0E9LU16</accession>
<comment type="caution">
    <text evidence="14">The sequence shown here is derived from an EMBL/GenBank/DDBJ whole genome shotgun (WGS) entry which is preliminary data.</text>
</comment>
<evidence type="ECO:0000256" key="6">
    <source>
        <dbReference type="ARBA" id="ARBA00022777"/>
    </source>
</evidence>
<dbReference type="Gene3D" id="2.60.40.10">
    <property type="entry name" value="Immunoglobulins"/>
    <property type="match status" value="1"/>
</dbReference>
<dbReference type="GO" id="GO:0000155">
    <property type="term" value="F:phosphorelay sensor kinase activity"/>
    <property type="evidence" value="ECO:0007669"/>
    <property type="project" value="InterPro"/>
</dbReference>
<dbReference type="RefSeq" id="WP_062122846.1">
    <property type="nucleotide sequence ID" value="NZ_BAZW01000006.1"/>
</dbReference>
<keyword evidence="10" id="KW-0175">Coiled coil</keyword>
<dbReference type="InterPro" id="IPR011006">
    <property type="entry name" value="CheY-like_superfamily"/>
</dbReference>
<dbReference type="InterPro" id="IPR005467">
    <property type="entry name" value="His_kinase_dom"/>
</dbReference>
<dbReference type="Gene3D" id="2.130.10.10">
    <property type="entry name" value="YVTN repeat-like/Quinoprotein amine dehydrogenase"/>
    <property type="match status" value="2"/>
</dbReference>
<dbReference type="CDD" id="cd00146">
    <property type="entry name" value="PKD"/>
    <property type="match status" value="1"/>
</dbReference>
<dbReference type="SUPFAM" id="SSF55874">
    <property type="entry name" value="ATPase domain of HSP90 chaperone/DNA topoisomerase II/histidine kinase"/>
    <property type="match status" value="1"/>
</dbReference>
<dbReference type="Pfam" id="PF00512">
    <property type="entry name" value="HisKA"/>
    <property type="match status" value="1"/>
</dbReference>
<evidence type="ECO:0000256" key="7">
    <source>
        <dbReference type="ARBA" id="ARBA00022840"/>
    </source>
</evidence>
<keyword evidence="11" id="KW-1133">Transmembrane helix</keyword>
<dbReference type="SMART" id="SM00387">
    <property type="entry name" value="HATPase_c"/>
    <property type="match status" value="1"/>
</dbReference>
<keyword evidence="15" id="KW-1185">Reference proteome</keyword>
<comment type="catalytic activity">
    <reaction evidence="1">
        <text>ATP + protein L-histidine = ADP + protein N-phospho-L-histidine.</text>
        <dbReference type="EC" id="2.7.13.3"/>
    </reaction>
</comment>
<keyword evidence="6" id="KW-0418">Kinase</keyword>
<dbReference type="GO" id="GO:0005524">
    <property type="term" value="F:ATP binding"/>
    <property type="evidence" value="ECO:0007669"/>
    <property type="project" value="UniProtKB-KW"/>
</dbReference>
<evidence type="ECO:0000256" key="1">
    <source>
        <dbReference type="ARBA" id="ARBA00000085"/>
    </source>
</evidence>
<dbReference type="InterPro" id="IPR011110">
    <property type="entry name" value="Reg_prop"/>
</dbReference>
<feature type="transmembrane region" description="Helical" evidence="11">
    <location>
        <begin position="809"/>
        <end position="831"/>
    </location>
</feature>
<keyword evidence="11" id="KW-0472">Membrane</keyword>
<keyword evidence="5" id="KW-0547">Nucleotide-binding</keyword>
<evidence type="ECO:0000313" key="14">
    <source>
        <dbReference type="EMBL" id="GAO29062.1"/>
    </source>
</evidence>
<dbReference type="Pfam" id="PF07495">
    <property type="entry name" value="Y_Y_Y"/>
    <property type="match status" value="1"/>
</dbReference>
<dbReference type="Proteomes" id="UP000032900">
    <property type="component" value="Unassembled WGS sequence"/>
</dbReference>
<dbReference type="Gene3D" id="1.10.287.130">
    <property type="match status" value="1"/>
</dbReference>
<dbReference type="OrthoDB" id="681130at2"/>
<keyword evidence="8" id="KW-0902">Two-component regulatory system</keyword>
<dbReference type="InterPro" id="IPR036890">
    <property type="entry name" value="HATPase_C_sf"/>
</dbReference>
<reference evidence="14 15" key="1">
    <citation type="journal article" date="2015" name="Microbes Environ.">
        <title>Distribution and evolution of nitrogen fixation genes in the phylum bacteroidetes.</title>
        <authorList>
            <person name="Inoue J."/>
            <person name="Oshima K."/>
            <person name="Suda W."/>
            <person name="Sakamoto M."/>
            <person name="Iino T."/>
            <person name="Noda S."/>
            <person name="Hongoh Y."/>
            <person name="Hattori M."/>
            <person name="Ohkuma M."/>
        </authorList>
    </citation>
    <scope>NUCLEOTIDE SEQUENCE [LARGE SCALE GENOMIC DNA]</scope>
    <source>
        <strain evidence="14">JCM 15548</strain>
    </source>
</reference>
<dbReference type="Gene3D" id="3.30.565.10">
    <property type="entry name" value="Histidine kinase-like ATPase, C-terminal domain"/>
    <property type="match status" value="1"/>
</dbReference>
<dbReference type="Gene3D" id="3.40.50.2300">
    <property type="match status" value="1"/>
</dbReference>
<dbReference type="CDD" id="cd00082">
    <property type="entry name" value="HisKA"/>
    <property type="match status" value="1"/>
</dbReference>
<dbReference type="PANTHER" id="PTHR43547:SF2">
    <property type="entry name" value="HYBRID SIGNAL TRANSDUCTION HISTIDINE KINASE C"/>
    <property type="match status" value="1"/>
</dbReference>
<evidence type="ECO:0000256" key="9">
    <source>
        <dbReference type="PROSITE-ProRule" id="PRU00169"/>
    </source>
</evidence>
<keyword evidence="7" id="KW-0067">ATP-binding</keyword>
<dbReference type="CDD" id="cd17574">
    <property type="entry name" value="REC_OmpR"/>
    <property type="match status" value="1"/>
</dbReference>
<dbReference type="InterPro" id="IPR003594">
    <property type="entry name" value="HATPase_dom"/>
</dbReference>
<evidence type="ECO:0000256" key="11">
    <source>
        <dbReference type="SAM" id="Phobius"/>
    </source>
</evidence>
<dbReference type="SUPFAM" id="SSF63829">
    <property type="entry name" value="Calcium-dependent phosphotriesterase"/>
    <property type="match status" value="3"/>
</dbReference>
<sequence>MDTLKKALFSILVFPGLLLISASLKAEVSYHFRYLTIDQGLPQNTVHSILRDQHGFMWFATGNGLSRYDGYTFKNFWKPDLPSNLVNALAESSDNILWIGTSQGLVCYHQDTEEFTPFQLPVKQNSRLNIVSLYAESATRIWVGTYEHGLFLLNKTDNEYQITNFNTNNSQLPGNHVTSFLKTKDGRLLIGTNHGIGVADQQHPNIHLFTQGNLQDALVLSLFESMEGDLWVGTFNGIWVYNPVTGRDEWFQHNPQDNWSINHNRINEISQDFRGNIYIGTLGGVNIYNPSSNSFEALPFNTSQEFSLNSIFINCIELDDEGNVWIGTEKGGINHFNLFQKPFHHIVHQSNNPNSLSNNTINSIMVDNKDVLWIGTAGGGLNEYNRKTGQFKHYNYEPGQPGSISSDYITAITKIPNGSIWVGTWGGGLGKMLPDGTFQTFIPPVVNPETDFQNTFVSSLLYDERGYLFIGTEGGLAIMNLASESFINLNQNSNALAQISEIGCLLKDRNNDLWVGTRNGLYSFSISDLNLPYNAVSPASQMTVYKSSHLSNEENRLPGDYIISLLEDNHGRIWIGTYGDGLVKAQKKEDGEYLFTQYSKEEGLSNHVIYAIQQDDAGYIWVSTDYGLSRIHAETNHIDNYFSDDGLLSDQFYWSASYKSPSGELFFGSVNGVNHFYPSSFPVYPHEPDVTITALKVFNIPVQTGDKRYGKVVLDEPLADIEEISLSYKDNIFSIEFSALDYFLTRKIKYAYQLEKIDRDWVEVTSDQRSASYTNLKGGTYLFRVKASNSEGVWSEHEKHLLITIRPPFWQTTWFLILLILTLMAGAFLYLKHHTRRLLLEKNKLEKIVSERTRHIEVQNQRMREQSEQLQFTNSSLQKKGELIEGQKKELEEKNSEIMLQRDRLISLNKEIESINQTRLRFFTNISHEFRTPLTLIISPVERLLKEMHLPGMAHELLTSVQRNARRLNLLIDQLLMFRKIETGNLSIRITNNDIGAFIDEIFHAFDILAGQRNITYTKTVELGKGPYWYDGEKMENILYNLLSNAFKYTPEGGAISLVVKEHAPNAPEHSKPSLSIEVADTGIGINDEQMEKIFNRFYRTSNGGATKGSGIGLSLTRELVEAMNGSIVVTRNKQKGSRFIVTLPYRQEDFEGAEINELPVYDVNEMSHKIQVVLDNLKDEEPFMDAAQKESSEEAKILVVEDNRELALFIANSLSGQYNVLVAENGKVGYEMARKNAPDLILSDVMMPEMNGIDMCRLIKGNLYTSHIPVIMLSAKALLEDQLEGFQIGADDYISKPFNLDILKAKVNNTIEARRKIRTLFTSESGLPKASGHGESLDEKF</sequence>
<dbReference type="PROSITE" id="PS50109">
    <property type="entry name" value="HIS_KIN"/>
    <property type="match status" value="1"/>
</dbReference>
<dbReference type="PANTHER" id="PTHR43547">
    <property type="entry name" value="TWO-COMPONENT HISTIDINE KINASE"/>
    <property type="match status" value="1"/>
</dbReference>
<evidence type="ECO:0000259" key="12">
    <source>
        <dbReference type="PROSITE" id="PS50109"/>
    </source>
</evidence>
<evidence type="ECO:0000256" key="8">
    <source>
        <dbReference type="ARBA" id="ARBA00023012"/>
    </source>
</evidence>
<dbReference type="STRING" id="1236989.JCM15548_11217"/>
<dbReference type="InterPro" id="IPR013783">
    <property type="entry name" value="Ig-like_fold"/>
</dbReference>
<dbReference type="Pfam" id="PF02518">
    <property type="entry name" value="HATPase_c"/>
    <property type="match status" value="1"/>
</dbReference>
<protein>
    <recommendedName>
        <fullName evidence="2">histidine kinase</fullName>
        <ecNumber evidence="2">2.7.13.3</ecNumber>
    </recommendedName>
</protein>
<dbReference type="FunFam" id="3.30.565.10:FF:000037">
    <property type="entry name" value="Hybrid sensor histidine kinase/response regulator"/>
    <property type="match status" value="1"/>
</dbReference>